<dbReference type="EMBL" id="KI925052">
    <property type="protein sequence ID" value="ETW19938.1"/>
    <property type="molecule type" value="Genomic_DNA"/>
</dbReference>
<dbReference type="AlphaFoldDB" id="A0A024VA77"/>
<reference evidence="1 2" key="2">
    <citation type="submission" date="2013-02" db="EMBL/GenBank/DDBJ databases">
        <title>The Genome Sequence of Plasmodium falciparum Vietnam Oak-Knoll (FVO).</title>
        <authorList>
            <consortium name="The Broad Institute Genome Sequencing Platform"/>
            <consortium name="The Broad Institute Genome Sequencing Center for Infectious Disease"/>
            <person name="Neafsey D."/>
            <person name="Cheeseman I."/>
            <person name="Volkman S."/>
            <person name="Adams J."/>
            <person name="Walker B."/>
            <person name="Young S.K."/>
            <person name="Zeng Q."/>
            <person name="Gargeya S."/>
            <person name="Fitzgerald M."/>
            <person name="Haas B."/>
            <person name="Abouelleil A."/>
            <person name="Alvarado L."/>
            <person name="Arachchi H.M."/>
            <person name="Berlin A.M."/>
            <person name="Chapman S.B."/>
            <person name="Dewar J."/>
            <person name="Goldberg J."/>
            <person name="Griggs A."/>
            <person name="Gujja S."/>
            <person name="Hansen M."/>
            <person name="Howarth C."/>
            <person name="Imamovic A."/>
            <person name="Larimer J."/>
            <person name="McCowan C."/>
            <person name="Murphy C."/>
            <person name="Neiman D."/>
            <person name="Pearson M."/>
            <person name="Priest M."/>
            <person name="Roberts A."/>
            <person name="Saif S."/>
            <person name="Shea T."/>
            <person name="Sisk P."/>
            <person name="Sykes S."/>
            <person name="Wortman J."/>
            <person name="Nusbaum C."/>
            <person name="Birren B."/>
        </authorList>
    </citation>
    <scope>NUCLEOTIDE SEQUENCE [LARGE SCALE GENOMIC DNA]</scope>
    <source>
        <strain evidence="2">Vietnam Oak-Knoll (FVO)</strain>
    </source>
</reference>
<organism evidence="1 2">
    <name type="scientific">Plasmodium falciparum Vietnam Oak-Knoll</name>
    <name type="common">FVO</name>
    <dbReference type="NCBI Taxonomy" id="1036723"/>
    <lineage>
        <taxon>Eukaryota</taxon>
        <taxon>Sar</taxon>
        <taxon>Alveolata</taxon>
        <taxon>Apicomplexa</taxon>
        <taxon>Aconoidasida</taxon>
        <taxon>Haemosporida</taxon>
        <taxon>Plasmodiidae</taxon>
        <taxon>Plasmodium</taxon>
        <taxon>Plasmodium (Laverania)</taxon>
    </lineage>
</organism>
<dbReference type="OrthoDB" id="380866at2759"/>
<evidence type="ECO:0000313" key="1">
    <source>
        <dbReference type="EMBL" id="ETW19938.1"/>
    </source>
</evidence>
<proteinExistence type="predicted"/>
<dbReference type="Proteomes" id="UP000030690">
    <property type="component" value="Unassembled WGS sequence"/>
</dbReference>
<reference evidence="1 2" key="1">
    <citation type="submission" date="2013-02" db="EMBL/GenBank/DDBJ databases">
        <title>The Genome Annotation of Plasmodium falciparum Vietnam Oak-Knoll (FVO).</title>
        <authorList>
            <consortium name="The Broad Institute Genome Sequencing Platform"/>
            <consortium name="The Broad Institute Genome Sequencing Center for Infectious Disease"/>
            <person name="Neafsey D."/>
            <person name="Hoffman S."/>
            <person name="Volkman S."/>
            <person name="Rosenthal P."/>
            <person name="Walker B."/>
            <person name="Young S.K."/>
            <person name="Zeng Q."/>
            <person name="Gargeya S."/>
            <person name="Fitzgerald M."/>
            <person name="Haas B."/>
            <person name="Abouelleil A."/>
            <person name="Allen A.W."/>
            <person name="Alvarado L."/>
            <person name="Arachchi H.M."/>
            <person name="Berlin A.M."/>
            <person name="Chapman S.B."/>
            <person name="Gainer-Dewar J."/>
            <person name="Goldberg J."/>
            <person name="Griggs A."/>
            <person name="Gujja S."/>
            <person name="Hansen M."/>
            <person name="Howarth C."/>
            <person name="Imamovic A."/>
            <person name="Ireland A."/>
            <person name="Larimer J."/>
            <person name="McCowan C."/>
            <person name="Murphy C."/>
            <person name="Pearson M."/>
            <person name="Poon T.W."/>
            <person name="Priest M."/>
            <person name="Roberts A."/>
            <person name="Saif S."/>
            <person name="Shea T."/>
            <person name="Sisk P."/>
            <person name="Sykes S."/>
            <person name="Wortman J."/>
            <person name="Nusbaum C."/>
            <person name="Birren B."/>
        </authorList>
    </citation>
    <scope>NUCLEOTIDE SEQUENCE [LARGE SCALE GENOMIC DNA]</scope>
    <source>
        <strain evidence="2">Vietnam Oak-Knoll (FVO)</strain>
    </source>
</reference>
<name>A0A024VA77_PLAFA</name>
<evidence type="ECO:0000313" key="2">
    <source>
        <dbReference type="Proteomes" id="UP000030690"/>
    </source>
</evidence>
<accession>A0A024VA77</accession>
<gene>
    <name evidence="1" type="ORF">PFFVO_01148</name>
</gene>
<protein>
    <submittedName>
        <fullName evidence="1">Uncharacterized protein</fullName>
    </submittedName>
</protein>
<sequence>MEELYDKYDLRNNNISLLEMSSEEDLKVNIINNNKNLVEYYNNILKNKQTLTNVTYFNMDITDDIVEMNNAFSDPLKINEESDDNVEYKINQFLSLYNKPSSGTKVLYDHMDITVHCEQYEQN</sequence>